<gene>
    <name evidence="2" type="ORF">FHS49_001730</name>
</gene>
<dbReference type="EMBL" id="JACIJC010000002">
    <property type="protein sequence ID" value="MBB5685722.1"/>
    <property type="molecule type" value="Genomic_DNA"/>
</dbReference>
<sequence>MSKPWKLLFAAAIVLAPISVARAEQLIGVTLDQRIVTFDSASPTLIGSSALISGLAAGDVLGGIDMRSSNGVIYGIAANSGRIYSLTTAGIATFVSASSVVPTSGILGVDFNPVPDRLRVIGGDDQNLRINVDNGAATVDTAISRADGGAIDVIGSAYTGGFAGGQCEQVDVIGHTGLRNDADRPA</sequence>
<dbReference type="Proteomes" id="UP000549617">
    <property type="component" value="Unassembled WGS sequence"/>
</dbReference>
<comment type="caution">
    <text evidence="2">The sequence shown here is derived from an EMBL/GenBank/DDBJ whole genome shotgun (WGS) entry which is preliminary data.</text>
</comment>
<reference evidence="2 3" key="1">
    <citation type="submission" date="2020-08" db="EMBL/GenBank/DDBJ databases">
        <title>Genomic Encyclopedia of Type Strains, Phase IV (KMG-IV): sequencing the most valuable type-strain genomes for metagenomic binning, comparative biology and taxonomic classification.</title>
        <authorList>
            <person name="Goeker M."/>
        </authorList>
    </citation>
    <scope>NUCLEOTIDE SEQUENCE [LARGE SCALE GENOMIC DNA]</scope>
    <source>
        <strain evidence="2 3">DSM 25079</strain>
    </source>
</reference>
<dbReference type="InterPro" id="IPR025507">
    <property type="entry name" value="DUF4394"/>
</dbReference>
<protein>
    <recommendedName>
        <fullName evidence="1">DUF4394 domain-containing protein</fullName>
    </recommendedName>
</protein>
<accession>A0A7W9AHQ1</accession>
<proteinExistence type="predicted"/>
<dbReference type="Pfam" id="PF14339">
    <property type="entry name" value="DUF4394"/>
    <property type="match status" value="1"/>
</dbReference>
<evidence type="ECO:0000259" key="1">
    <source>
        <dbReference type="Pfam" id="PF14339"/>
    </source>
</evidence>
<feature type="domain" description="DUF4394" evidence="1">
    <location>
        <begin position="35"/>
        <end position="164"/>
    </location>
</feature>
<name>A0A7W9AHQ1_9SPHN</name>
<keyword evidence="3" id="KW-1185">Reference proteome</keyword>
<dbReference type="RefSeq" id="WP_184017282.1">
    <property type="nucleotide sequence ID" value="NZ_JACIJC010000002.1"/>
</dbReference>
<evidence type="ECO:0000313" key="3">
    <source>
        <dbReference type="Proteomes" id="UP000549617"/>
    </source>
</evidence>
<evidence type="ECO:0000313" key="2">
    <source>
        <dbReference type="EMBL" id="MBB5685722.1"/>
    </source>
</evidence>
<dbReference type="AlphaFoldDB" id="A0A7W9AHQ1"/>
<organism evidence="2 3">
    <name type="scientific">Sphingobium boeckii</name>
    <dbReference type="NCBI Taxonomy" id="1082345"/>
    <lineage>
        <taxon>Bacteria</taxon>
        <taxon>Pseudomonadati</taxon>
        <taxon>Pseudomonadota</taxon>
        <taxon>Alphaproteobacteria</taxon>
        <taxon>Sphingomonadales</taxon>
        <taxon>Sphingomonadaceae</taxon>
        <taxon>Sphingobium</taxon>
    </lineage>
</organism>